<evidence type="ECO:0000313" key="2">
    <source>
        <dbReference type="Proteomes" id="UP001732700"/>
    </source>
</evidence>
<dbReference type="Proteomes" id="UP001732700">
    <property type="component" value="Chromosome 4A"/>
</dbReference>
<name>A0ACD5WCY8_AVESA</name>
<organism evidence="1 2">
    <name type="scientific">Avena sativa</name>
    <name type="common">Oat</name>
    <dbReference type="NCBI Taxonomy" id="4498"/>
    <lineage>
        <taxon>Eukaryota</taxon>
        <taxon>Viridiplantae</taxon>
        <taxon>Streptophyta</taxon>
        <taxon>Embryophyta</taxon>
        <taxon>Tracheophyta</taxon>
        <taxon>Spermatophyta</taxon>
        <taxon>Magnoliopsida</taxon>
        <taxon>Liliopsida</taxon>
        <taxon>Poales</taxon>
        <taxon>Poaceae</taxon>
        <taxon>BOP clade</taxon>
        <taxon>Pooideae</taxon>
        <taxon>Poodae</taxon>
        <taxon>Poeae</taxon>
        <taxon>Poeae Chloroplast Group 1 (Aveneae type)</taxon>
        <taxon>Aveninae</taxon>
        <taxon>Avena</taxon>
    </lineage>
</organism>
<evidence type="ECO:0000313" key="1">
    <source>
        <dbReference type="EnsemblPlants" id="AVESA.00010b.r2.4AG0598890.1.CDS"/>
    </source>
</evidence>
<reference evidence="1" key="2">
    <citation type="submission" date="2025-09" db="UniProtKB">
        <authorList>
            <consortium name="EnsemblPlants"/>
        </authorList>
    </citation>
    <scope>IDENTIFICATION</scope>
</reference>
<dbReference type="EnsemblPlants" id="AVESA.00010b.r2.4AG0598890.1">
    <property type="protein sequence ID" value="AVESA.00010b.r2.4AG0598890.1.CDS"/>
    <property type="gene ID" value="AVESA.00010b.r2.4AG0598890"/>
</dbReference>
<proteinExistence type="predicted"/>
<keyword evidence="2" id="KW-1185">Reference proteome</keyword>
<sequence>MGDAEEMPRWVNPEKRPCVDGQTQPHSPISMGAAVSKVFDDGNLLGEIIVRVGFPTTLMCAALVCKSWFCHISDRKFLSRFRKLNPPRLLGMYIENGPTLKFVPMLPQPPELAAAVRRVASHNFAPHRKLVILYCRNGNVFTSRPEGGVLVHVVLYRPLLPESGLCILPPLPATQGSHDIVCDQILPKEEEGGLSYMYVLAEQIYWTRNFIVRVYKLQHGVWCMHASATEQIRPALSNADALLVGNKIYMIGVSRDGIIVFDLTASSISIIALPQRVSYFRTSTTLSRADDASGVYLTHLHELQLHIWLHNGDNWLLVHTFCLHEMFANLGMLDHTLEDGPVGNSCICHVGDNAEFVFFQMRGHTLYLDVKNRTLRKVHGVAGNTQPYSKINPFMMIWPPTFPALKDDPVRNDM</sequence>
<reference evidence="1" key="1">
    <citation type="submission" date="2021-05" db="EMBL/GenBank/DDBJ databases">
        <authorList>
            <person name="Scholz U."/>
            <person name="Mascher M."/>
            <person name="Fiebig A."/>
        </authorList>
    </citation>
    <scope>NUCLEOTIDE SEQUENCE [LARGE SCALE GENOMIC DNA]</scope>
</reference>
<accession>A0ACD5WCY8</accession>
<protein>
    <submittedName>
        <fullName evidence="1">Uncharacterized protein</fullName>
    </submittedName>
</protein>